<organism evidence="13 14">
    <name type="scientific">Actinomyces howellii</name>
    <dbReference type="NCBI Taxonomy" id="52771"/>
    <lineage>
        <taxon>Bacteria</taxon>
        <taxon>Bacillati</taxon>
        <taxon>Actinomycetota</taxon>
        <taxon>Actinomycetes</taxon>
        <taxon>Actinomycetales</taxon>
        <taxon>Actinomycetaceae</taxon>
        <taxon>Actinomyces</taxon>
    </lineage>
</organism>
<keyword evidence="14" id="KW-1185">Reference proteome</keyword>
<dbReference type="PANTHER" id="PTHR43725:SF53">
    <property type="entry name" value="UDP-ARABINOSE 4-EPIMERASE 1"/>
    <property type="match status" value="1"/>
</dbReference>
<comment type="similarity">
    <text evidence="4">Belongs to the NAD(P)-dependent epimerase/dehydratase family.</text>
</comment>
<dbReference type="RefSeq" id="WP_126383300.1">
    <property type="nucleotide sequence ID" value="NZ_LR134350.1"/>
</dbReference>
<dbReference type="Proteomes" id="UP000266895">
    <property type="component" value="Chromosome"/>
</dbReference>
<evidence type="ECO:0000256" key="11">
    <source>
        <dbReference type="ARBA" id="ARBA00033067"/>
    </source>
</evidence>
<dbReference type="InterPro" id="IPR036291">
    <property type="entry name" value="NAD(P)-bd_dom_sf"/>
</dbReference>
<protein>
    <recommendedName>
        <fullName evidence="6">UDP-glucose 4-epimerase</fullName>
        <ecNumber evidence="5">5.1.3.2</ecNumber>
    </recommendedName>
    <alternativeName>
        <fullName evidence="11">Galactowaldenase</fullName>
    </alternativeName>
    <alternativeName>
        <fullName evidence="10">UDP-galactose 4-epimerase</fullName>
    </alternativeName>
</protein>
<proteinExistence type="inferred from homology"/>
<evidence type="ECO:0000256" key="9">
    <source>
        <dbReference type="ARBA" id="ARBA00023277"/>
    </source>
</evidence>
<keyword evidence="9" id="KW-0119">Carbohydrate metabolism</keyword>
<reference evidence="13 14" key="1">
    <citation type="submission" date="2018-12" db="EMBL/GenBank/DDBJ databases">
        <authorList>
            <consortium name="Pathogen Informatics"/>
        </authorList>
    </citation>
    <scope>NUCLEOTIDE SEQUENCE [LARGE SCALE GENOMIC DNA]</scope>
    <source>
        <strain evidence="13 14">NCTC11636</strain>
    </source>
</reference>
<dbReference type="Gene3D" id="3.40.50.720">
    <property type="entry name" value="NAD(P)-binding Rossmann-like Domain"/>
    <property type="match status" value="1"/>
</dbReference>
<dbReference type="GO" id="GO:0033499">
    <property type="term" value="P:galactose catabolic process via UDP-galactose, Leloir pathway"/>
    <property type="evidence" value="ECO:0007669"/>
    <property type="project" value="TreeGrafter"/>
</dbReference>
<evidence type="ECO:0000256" key="2">
    <source>
        <dbReference type="ARBA" id="ARBA00001911"/>
    </source>
</evidence>
<keyword evidence="8 13" id="KW-0413">Isomerase</keyword>
<dbReference type="GO" id="GO:0003978">
    <property type="term" value="F:UDP-glucose 4-epimerase activity"/>
    <property type="evidence" value="ECO:0007669"/>
    <property type="project" value="UniProtKB-EC"/>
</dbReference>
<dbReference type="EMBL" id="LR134350">
    <property type="protein sequence ID" value="VEG29866.1"/>
    <property type="molecule type" value="Genomic_DNA"/>
</dbReference>
<evidence type="ECO:0000256" key="7">
    <source>
        <dbReference type="ARBA" id="ARBA00023027"/>
    </source>
</evidence>
<dbReference type="Gene3D" id="3.90.25.10">
    <property type="entry name" value="UDP-galactose 4-epimerase, domain 1"/>
    <property type="match status" value="1"/>
</dbReference>
<sequence length="329" mass="34983">MSILVAGGAGYIGAHVVRLLLERGEEVVVVDDLSYGTAERVSGATLVELDVASGGAVKVLTAAMERHGVTAVIHFAARKQVGESVERPAWYYEQNVGGLAAMLLAMEAAGVDQMIFSSSAAVYGMPPVEVVPEDIDCRPINPYGETKLIGEWMMADCERAWGLRWAGLRYFNVAGAGWDDLGDMATLNLIPMVLDRLARGETPKIFGTDYPTPDGTCVRDYIHVHDLAVAHIAALDHLAGGGSMSEHVFNVGTGTGSSVREVVSKVLAATGVDRAPEELARRAGDPPQLIGDATRIGRVLGWRAEHDLDDIVASAVSAWRADPNRPAIG</sequence>
<comment type="pathway">
    <text evidence="3">Carbohydrate metabolism; galactose metabolism.</text>
</comment>
<evidence type="ECO:0000256" key="10">
    <source>
        <dbReference type="ARBA" id="ARBA00031367"/>
    </source>
</evidence>
<evidence type="ECO:0000313" key="14">
    <source>
        <dbReference type="Proteomes" id="UP000266895"/>
    </source>
</evidence>
<dbReference type="Pfam" id="PF01370">
    <property type="entry name" value="Epimerase"/>
    <property type="match status" value="1"/>
</dbReference>
<comment type="catalytic activity">
    <reaction evidence="1">
        <text>UDP-alpha-D-glucose = UDP-alpha-D-galactose</text>
        <dbReference type="Rhea" id="RHEA:22168"/>
        <dbReference type="ChEBI" id="CHEBI:58885"/>
        <dbReference type="ChEBI" id="CHEBI:66914"/>
        <dbReference type="EC" id="5.1.3.2"/>
    </reaction>
</comment>
<evidence type="ECO:0000256" key="1">
    <source>
        <dbReference type="ARBA" id="ARBA00000083"/>
    </source>
</evidence>
<name>A0A448HJH8_9ACTO</name>
<evidence type="ECO:0000256" key="4">
    <source>
        <dbReference type="ARBA" id="ARBA00007637"/>
    </source>
</evidence>
<evidence type="ECO:0000259" key="12">
    <source>
        <dbReference type="Pfam" id="PF01370"/>
    </source>
</evidence>
<dbReference type="KEGG" id="ahw:NCTC11636_02338"/>
<evidence type="ECO:0000313" key="13">
    <source>
        <dbReference type="EMBL" id="VEG29866.1"/>
    </source>
</evidence>
<dbReference type="AlphaFoldDB" id="A0A448HJH8"/>
<accession>A0A448HJH8</accession>
<dbReference type="UniPathway" id="UPA00214"/>
<dbReference type="InterPro" id="IPR001509">
    <property type="entry name" value="Epimerase_deHydtase"/>
</dbReference>
<evidence type="ECO:0000256" key="6">
    <source>
        <dbReference type="ARBA" id="ARBA00018569"/>
    </source>
</evidence>
<dbReference type="EC" id="5.1.3.2" evidence="5"/>
<evidence type="ECO:0000256" key="3">
    <source>
        <dbReference type="ARBA" id="ARBA00004947"/>
    </source>
</evidence>
<comment type="cofactor">
    <cofactor evidence="2">
        <name>NAD(+)</name>
        <dbReference type="ChEBI" id="CHEBI:57540"/>
    </cofactor>
</comment>
<feature type="domain" description="NAD-dependent epimerase/dehydratase" evidence="12">
    <location>
        <begin position="3"/>
        <end position="252"/>
    </location>
</feature>
<dbReference type="NCBIfam" id="TIGR01179">
    <property type="entry name" value="galE"/>
    <property type="match status" value="1"/>
</dbReference>
<dbReference type="PANTHER" id="PTHR43725">
    <property type="entry name" value="UDP-GLUCOSE 4-EPIMERASE"/>
    <property type="match status" value="1"/>
</dbReference>
<evidence type="ECO:0000256" key="5">
    <source>
        <dbReference type="ARBA" id="ARBA00013189"/>
    </source>
</evidence>
<dbReference type="InterPro" id="IPR005886">
    <property type="entry name" value="UDP_G4E"/>
</dbReference>
<gene>
    <name evidence="13" type="primary">galE</name>
    <name evidence="13" type="ORF">NCTC11636_02338</name>
</gene>
<keyword evidence="7" id="KW-0520">NAD</keyword>
<evidence type="ECO:0000256" key="8">
    <source>
        <dbReference type="ARBA" id="ARBA00023235"/>
    </source>
</evidence>
<dbReference type="SUPFAM" id="SSF51735">
    <property type="entry name" value="NAD(P)-binding Rossmann-fold domains"/>
    <property type="match status" value="1"/>
</dbReference>
<dbReference type="OrthoDB" id="9801785at2"/>